<feature type="non-terminal residue" evidence="1">
    <location>
        <position position="1"/>
    </location>
</feature>
<protein>
    <submittedName>
        <fullName evidence="1">Uncharacterized protein</fullName>
    </submittedName>
</protein>
<comment type="caution">
    <text evidence="1">The sequence shown here is derived from an EMBL/GenBank/DDBJ whole genome shotgun (WGS) entry which is preliminary data.</text>
</comment>
<name>A0A371G1V5_MUCPR</name>
<evidence type="ECO:0000313" key="2">
    <source>
        <dbReference type="Proteomes" id="UP000257109"/>
    </source>
</evidence>
<organism evidence="1 2">
    <name type="scientific">Mucuna pruriens</name>
    <name type="common">Velvet bean</name>
    <name type="synonym">Dolichos pruriens</name>
    <dbReference type="NCBI Taxonomy" id="157652"/>
    <lineage>
        <taxon>Eukaryota</taxon>
        <taxon>Viridiplantae</taxon>
        <taxon>Streptophyta</taxon>
        <taxon>Embryophyta</taxon>
        <taxon>Tracheophyta</taxon>
        <taxon>Spermatophyta</taxon>
        <taxon>Magnoliopsida</taxon>
        <taxon>eudicotyledons</taxon>
        <taxon>Gunneridae</taxon>
        <taxon>Pentapetalae</taxon>
        <taxon>rosids</taxon>
        <taxon>fabids</taxon>
        <taxon>Fabales</taxon>
        <taxon>Fabaceae</taxon>
        <taxon>Papilionoideae</taxon>
        <taxon>50 kb inversion clade</taxon>
        <taxon>NPAAA clade</taxon>
        <taxon>indigoferoid/millettioid clade</taxon>
        <taxon>Phaseoleae</taxon>
        <taxon>Mucuna</taxon>
    </lineage>
</organism>
<proteinExistence type="predicted"/>
<keyword evidence="2" id="KW-1185">Reference proteome</keyword>
<evidence type="ECO:0000313" key="1">
    <source>
        <dbReference type="EMBL" id="RDX84535.1"/>
    </source>
</evidence>
<dbReference type="AlphaFoldDB" id="A0A371G1V5"/>
<dbReference type="Proteomes" id="UP000257109">
    <property type="component" value="Unassembled WGS sequence"/>
</dbReference>
<accession>A0A371G1V5</accession>
<reference evidence="1" key="1">
    <citation type="submission" date="2018-05" db="EMBL/GenBank/DDBJ databases">
        <title>Draft genome of Mucuna pruriens seed.</title>
        <authorList>
            <person name="Nnadi N.E."/>
            <person name="Vos R."/>
            <person name="Hasami M.H."/>
            <person name="Devisetty U.K."/>
            <person name="Aguiy J.C."/>
        </authorList>
    </citation>
    <scope>NUCLEOTIDE SEQUENCE [LARGE SCALE GENOMIC DNA]</scope>
    <source>
        <strain evidence="1">JCA_2017</strain>
    </source>
</reference>
<sequence>MENSSSREAEFQFRQSSVRQRSQFLSDCFPFLASVRFFIMEKSKIATPITTLLTRANYNLWVREMNRYHQGQAEKMKKFTQNLLIVSRICIAKANRSSSGSAILLSHQFMFNLLIMILVKKYGVFWLVDHPARLAHYYQLWTTLLILTQ</sequence>
<gene>
    <name evidence="1" type="ORF">CR513_34398</name>
</gene>
<dbReference type="EMBL" id="QJKJ01007017">
    <property type="protein sequence ID" value="RDX84535.1"/>
    <property type="molecule type" value="Genomic_DNA"/>
</dbReference>